<sequence>MGDHRGHRVFAPMFGRRGLAVRVVLEPQHRGAQDAAFGEIAAHPGLDGAQIFADDECPGALSLQHDDADERIVVVAHIGALARRAALGDPPEPEHAEDVVDPHAARMAEGGLQHAAERAVSGIGEPVGPPRRLSPVLSELVIAVRRRADADVLGVDVAHHPGVGRGAAHSDREIGHDADRHARVLCSLLGVAELVPGDPLQPLVEGDLVKVVVVQFRHPR</sequence>
<gene>
    <name evidence="1" type="ORF">SDC9_152862</name>
</gene>
<dbReference type="AlphaFoldDB" id="A0A645EUA7"/>
<comment type="caution">
    <text evidence="1">The sequence shown here is derived from an EMBL/GenBank/DDBJ whole genome shotgun (WGS) entry which is preliminary data.</text>
</comment>
<evidence type="ECO:0000313" key="1">
    <source>
        <dbReference type="EMBL" id="MPN05611.1"/>
    </source>
</evidence>
<dbReference type="EMBL" id="VSSQ01051514">
    <property type="protein sequence ID" value="MPN05611.1"/>
    <property type="molecule type" value="Genomic_DNA"/>
</dbReference>
<organism evidence="1">
    <name type="scientific">bioreactor metagenome</name>
    <dbReference type="NCBI Taxonomy" id="1076179"/>
    <lineage>
        <taxon>unclassified sequences</taxon>
        <taxon>metagenomes</taxon>
        <taxon>ecological metagenomes</taxon>
    </lineage>
</organism>
<proteinExistence type="predicted"/>
<protein>
    <submittedName>
        <fullName evidence="1">Uncharacterized protein</fullName>
    </submittedName>
</protein>
<name>A0A645EUA7_9ZZZZ</name>
<accession>A0A645EUA7</accession>
<reference evidence="1" key="1">
    <citation type="submission" date="2019-08" db="EMBL/GenBank/DDBJ databases">
        <authorList>
            <person name="Kucharzyk K."/>
            <person name="Murdoch R.W."/>
            <person name="Higgins S."/>
            <person name="Loffler F."/>
        </authorList>
    </citation>
    <scope>NUCLEOTIDE SEQUENCE</scope>
</reference>